<evidence type="ECO:0000313" key="4">
    <source>
        <dbReference type="Proteomes" id="UP000555552"/>
    </source>
</evidence>
<reference evidence="3 4" key="1">
    <citation type="submission" date="2020-05" db="EMBL/GenBank/DDBJ databases">
        <title>MicrobeNet Type strains.</title>
        <authorList>
            <person name="Nicholson A.C."/>
        </authorList>
    </citation>
    <scope>NUCLEOTIDE SEQUENCE [LARGE SCALE GENOMIC DNA]</scope>
    <source>
        <strain evidence="3 4">JCM 14547</strain>
    </source>
</reference>
<feature type="non-terminal residue" evidence="3">
    <location>
        <position position="203"/>
    </location>
</feature>
<feature type="compositionally biased region" description="Gly residues" evidence="1">
    <location>
        <begin position="90"/>
        <end position="101"/>
    </location>
</feature>
<feature type="signal peptide" evidence="2">
    <location>
        <begin position="1"/>
        <end position="27"/>
    </location>
</feature>
<evidence type="ECO:0000256" key="1">
    <source>
        <dbReference type="SAM" id="MobiDB-lite"/>
    </source>
</evidence>
<dbReference type="Proteomes" id="UP000555552">
    <property type="component" value="Unassembled WGS sequence"/>
</dbReference>
<comment type="caution">
    <text evidence="3">The sequence shown here is derived from an EMBL/GenBank/DDBJ whole genome shotgun (WGS) entry which is preliminary data.</text>
</comment>
<keyword evidence="2" id="KW-0732">Signal</keyword>
<evidence type="ECO:0000256" key="2">
    <source>
        <dbReference type="SAM" id="SignalP"/>
    </source>
</evidence>
<feature type="chain" id="PRO_5032383903" evidence="2">
    <location>
        <begin position="28"/>
        <end position="203"/>
    </location>
</feature>
<gene>
    <name evidence="3" type="ORF">HLB09_12415</name>
</gene>
<accession>A0A849C2J6</accession>
<evidence type="ECO:0000313" key="3">
    <source>
        <dbReference type="EMBL" id="NNH23878.1"/>
    </source>
</evidence>
<proteinExistence type="predicted"/>
<dbReference type="AlphaFoldDB" id="A0A849C2J6"/>
<protein>
    <submittedName>
        <fullName evidence="3">Uncharacterized protein</fullName>
    </submittedName>
</protein>
<dbReference type="EMBL" id="JABEMA010000212">
    <property type="protein sequence ID" value="NNH23878.1"/>
    <property type="molecule type" value="Genomic_DNA"/>
</dbReference>
<name>A0A849C2J6_9ACTN</name>
<keyword evidence="4" id="KW-1185">Reference proteome</keyword>
<organism evidence="3 4">
    <name type="scientific">Pseudokineococcus marinus</name>
    <dbReference type="NCBI Taxonomy" id="351215"/>
    <lineage>
        <taxon>Bacteria</taxon>
        <taxon>Bacillati</taxon>
        <taxon>Actinomycetota</taxon>
        <taxon>Actinomycetes</taxon>
        <taxon>Kineosporiales</taxon>
        <taxon>Kineosporiaceae</taxon>
        <taxon>Pseudokineococcus</taxon>
    </lineage>
</organism>
<feature type="region of interest" description="Disordered" evidence="1">
    <location>
        <begin position="81"/>
        <end position="104"/>
    </location>
</feature>
<sequence>MRRKLATITVAGAIALGGAALAGPALADAAPDAVTESTQDAAQGAVDAVADGVDRITEALAGLVSDGTLTQDQADEVASTLADALPGPGGPGGPGGLGPGPAGLDAAAEVLDLTPEELRDALAQDGATLASVAEDQGVSTDDLVAALVDAARAHLDEEVADGRITQEQADERAADLEARIGELVTTEVGDRPLGPGGHGPGGH</sequence>